<dbReference type="GO" id="GO:0006313">
    <property type="term" value="P:DNA transposition"/>
    <property type="evidence" value="ECO:0007669"/>
    <property type="project" value="InterPro"/>
</dbReference>
<comment type="caution">
    <text evidence="3">The sequence shown here is derived from an EMBL/GenBank/DDBJ whole genome shotgun (WGS) entry which is preliminary data.</text>
</comment>
<dbReference type="InterPro" id="IPR047650">
    <property type="entry name" value="Transpos_IS110"/>
</dbReference>
<accession>A0A403MPE8</accession>
<dbReference type="PANTHER" id="PTHR33055:SF3">
    <property type="entry name" value="PUTATIVE TRANSPOSASE FOR IS117-RELATED"/>
    <property type="match status" value="1"/>
</dbReference>
<dbReference type="Pfam" id="PF01548">
    <property type="entry name" value="DEDD_Tnp_IS110"/>
    <property type="match status" value="1"/>
</dbReference>
<gene>
    <name evidence="3" type="ORF">DRU74_26755</name>
</gene>
<reference evidence="3" key="1">
    <citation type="submission" date="2018-07" db="EMBL/GenBank/DDBJ databases">
        <authorList>
            <person name="Ashton P.M."/>
            <person name="Dallman T."/>
            <person name="Nair S."/>
            <person name="De Pinna E."/>
            <person name="Peters T."/>
            <person name="Grant K."/>
        </authorList>
    </citation>
    <scope>NUCLEOTIDE SEQUENCE [LARGE SCALE GENOMIC DNA]</scope>
    <source>
        <strain evidence="3">157339</strain>
    </source>
</reference>
<dbReference type="NCBIfam" id="NF033542">
    <property type="entry name" value="transpos_IS110"/>
    <property type="match status" value="1"/>
</dbReference>
<evidence type="ECO:0000259" key="2">
    <source>
        <dbReference type="Pfam" id="PF02371"/>
    </source>
</evidence>
<protein>
    <submittedName>
        <fullName evidence="3">IS110 family transposase</fullName>
    </submittedName>
</protein>
<dbReference type="PANTHER" id="PTHR33055">
    <property type="entry name" value="TRANSPOSASE FOR INSERTION SEQUENCE ELEMENT IS1111A"/>
    <property type="match status" value="1"/>
</dbReference>
<dbReference type="EMBL" id="RVHM01000084">
    <property type="protein sequence ID" value="MLV00224.1"/>
    <property type="molecule type" value="Genomic_DNA"/>
</dbReference>
<dbReference type="Pfam" id="PF02371">
    <property type="entry name" value="Transposase_20"/>
    <property type="match status" value="1"/>
</dbReference>
<sequence>MFYVGIDVSKCTLDICLLRDGVRGKVKTRKFKNDGDAAAGVVSWLDKQHCPPEDTHVIMEATGVYHELTYGLHHAGVRVSLANPHRSREFAHGMGILTKNDRVDAYMLACYGALKAPDAWIPPPEAVRLLRALLRRRDTLVADRGRERNRLEKCRHGFTEGAEAVRASVEAMLRHLDAEIRRLDGQIMAHVQGCPSLKNDLALLTSIKSVGVQTGLHMLVILRSHQFSRPGQAAAFLGVVPVEKTSGTSVRGRARMSKIGPPEIRAVLYMAAMCGSRFNPAMKRIFESLLLQGKARMCAIGALMRRLVHWCWGVLHSQRPFDPEYQRSWHEIRDAEARLCTEGA</sequence>
<dbReference type="InterPro" id="IPR003346">
    <property type="entry name" value="Transposase_20"/>
</dbReference>
<organism evidence="3">
    <name type="scientific">Salmonella enterica I</name>
    <dbReference type="NCBI Taxonomy" id="59201"/>
    <lineage>
        <taxon>Bacteria</taxon>
        <taxon>Pseudomonadati</taxon>
        <taxon>Pseudomonadota</taxon>
        <taxon>Gammaproteobacteria</taxon>
        <taxon>Enterobacterales</taxon>
        <taxon>Enterobacteriaceae</taxon>
        <taxon>Salmonella</taxon>
    </lineage>
</organism>
<dbReference type="GO" id="GO:0004803">
    <property type="term" value="F:transposase activity"/>
    <property type="evidence" value="ECO:0007669"/>
    <property type="project" value="InterPro"/>
</dbReference>
<evidence type="ECO:0000313" key="3">
    <source>
        <dbReference type="EMBL" id="MLV00224.1"/>
    </source>
</evidence>
<feature type="domain" description="Transposase IS116/IS110/IS902 C-terminal" evidence="2">
    <location>
        <begin position="202"/>
        <end position="284"/>
    </location>
</feature>
<dbReference type="AlphaFoldDB" id="A0A403MPE8"/>
<dbReference type="GO" id="GO:0003677">
    <property type="term" value="F:DNA binding"/>
    <property type="evidence" value="ECO:0007669"/>
    <property type="project" value="InterPro"/>
</dbReference>
<name>A0A403MPE8_SALET</name>
<proteinExistence type="predicted"/>
<evidence type="ECO:0000259" key="1">
    <source>
        <dbReference type="Pfam" id="PF01548"/>
    </source>
</evidence>
<dbReference type="InterPro" id="IPR002525">
    <property type="entry name" value="Transp_IS110-like_N"/>
</dbReference>
<feature type="domain" description="Transposase IS110-like N-terminal" evidence="1">
    <location>
        <begin position="4"/>
        <end position="153"/>
    </location>
</feature>
<dbReference type="Proteomes" id="UP000885374">
    <property type="component" value="Unassembled WGS sequence"/>
</dbReference>